<dbReference type="GO" id="GO:0003824">
    <property type="term" value="F:catalytic activity"/>
    <property type="evidence" value="ECO:0007669"/>
    <property type="project" value="InterPro"/>
</dbReference>
<feature type="domain" description="Condensation" evidence="2">
    <location>
        <begin position="2"/>
        <end position="81"/>
    </location>
</feature>
<reference evidence="3 4" key="1">
    <citation type="submission" date="2018-06" db="EMBL/GenBank/DDBJ databases">
        <title>Sphaerisporangium craniellae sp. nov., isolated from a marine sponge in the South China Sea.</title>
        <authorList>
            <person name="Li L."/>
        </authorList>
    </citation>
    <scope>NUCLEOTIDE SEQUENCE [LARGE SCALE GENOMIC DNA]</scope>
    <source>
        <strain evidence="3 4">CCTCC AA 208026</strain>
    </source>
</reference>
<dbReference type="RefSeq" id="WP_114031796.1">
    <property type="nucleotide sequence ID" value="NZ_QOIL01000017.1"/>
</dbReference>
<sequence>MDLSTQDAADRDVLAESLAAEERARRIDLACPPLLRCALVELGSDRARLLLTFHHIVADGWSLPILHRELMAFYEPTGSGRDDYQRAESGEETGQVIDAERQASCAPRWSAAGRSRAAAHGRKRTES</sequence>
<accession>A0A367FAR4</accession>
<evidence type="ECO:0000313" key="3">
    <source>
        <dbReference type="EMBL" id="RCG27029.1"/>
    </source>
</evidence>
<feature type="compositionally biased region" description="Low complexity" evidence="1">
    <location>
        <begin position="106"/>
        <end position="116"/>
    </location>
</feature>
<feature type="region of interest" description="Disordered" evidence="1">
    <location>
        <begin position="78"/>
        <end position="127"/>
    </location>
</feature>
<name>A0A367FAR4_9ACTN</name>
<organism evidence="3 4">
    <name type="scientific">Sphaerisporangium album</name>
    <dbReference type="NCBI Taxonomy" id="509200"/>
    <lineage>
        <taxon>Bacteria</taxon>
        <taxon>Bacillati</taxon>
        <taxon>Actinomycetota</taxon>
        <taxon>Actinomycetes</taxon>
        <taxon>Streptosporangiales</taxon>
        <taxon>Streptosporangiaceae</taxon>
        <taxon>Sphaerisporangium</taxon>
    </lineage>
</organism>
<gene>
    <name evidence="3" type="ORF">DQ384_27550</name>
</gene>
<keyword evidence="4" id="KW-1185">Reference proteome</keyword>
<dbReference type="OrthoDB" id="2472181at2"/>
<dbReference type="InterPro" id="IPR001242">
    <property type="entry name" value="Condensation_dom"/>
</dbReference>
<evidence type="ECO:0000256" key="1">
    <source>
        <dbReference type="SAM" id="MobiDB-lite"/>
    </source>
</evidence>
<dbReference type="EMBL" id="QOIL01000017">
    <property type="protein sequence ID" value="RCG27029.1"/>
    <property type="molecule type" value="Genomic_DNA"/>
</dbReference>
<proteinExistence type="predicted"/>
<dbReference type="GO" id="GO:0008610">
    <property type="term" value="P:lipid biosynthetic process"/>
    <property type="evidence" value="ECO:0007669"/>
    <property type="project" value="UniProtKB-ARBA"/>
</dbReference>
<evidence type="ECO:0000313" key="4">
    <source>
        <dbReference type="Proteomes" id="UP000253094"/>
    </source>
</evidence>
<dbReference type="Gene3D" id="3.30.559.10">
    <property type="entry name" value="Chloramphenicol acetyltransferase-like domain"/>
    <property type="match status" value="1"/>
</dbReference>
<dbReference type="AlphaFoldDB" id="A0A367FAR4"/>
<dbReference type="Pfam" id="PF00668">
    <property type="entry name" value="Condensation"/>
    <property type="match status" value="1"/>
</dbReference>
<protein>
    <recommendedName>
        <fullName evidence="2">Condensation domain-containing protein</fullName>
    </recommendedName>
</protein>
<feature type="compositionally biased region" description="Basic residues" evidence="1">
    <location>
        <begin position="117"/>
        <end position="127"/>
    </location>
</feature>
<comment type="caution">
    <text evidence="3">The sequence shown here is derived from an EMBL/GenBank/DDBJ whole genome shotgun (WGS) entry which is preliminary data.</text>
</comment>
<dbReference type="SUPFAM" id="SSF52777">
    <property type="entry name" value="CoA-dependent acyltransferases"/>
    <property type="match status" value="1"/>
</dbReference>
<feature type="compositionally biased region" description="Basic and acidic residues" evidence="1">
    <location>
        <begin position="80"/>
        <end position="89"/>
    </location>
</feature>
<dbReference type="InterPro" id="IPR023213">
    <property type="entry name" value="CAT-like_dom_sf"/>
</dbReference>
<evidence type="ECO:0000259" key="2">
    <source>
        <dbReference type="Pfam" id="PF00668"/>
    </source>
</evidence>
<dbReference type="Proteomes" id="UP000253094">
    <property type="component" value="Unassembled WGS sequence"/>
</dbReference>